<dbReference type="OrthoDB" id="194358at2759"/>
<dbReference type="InterPro" id="IPR036770">
    <property type="entry name" value="Ankyrin_rpt-contain_sf"/>
</dbReference>
<dbReference type="PANTHER" id="PTHR23180:SF160">
    <property type="entry name" value="ADP-RIBOSYLATION FACTOR GTPASE-ACTIVATING PROTEIN EFFECTOR PROTEIN 1"/>
    <property type="match status" value="1"/>
</dbReference>
<keyword evidence="5" id="KW-1185">Reference proteome</keyword>
<keyword evidence="2" id="KW-0862">Zinc</keyword>
<evidence type="ECO:0000313" key="4">
    <source>
        <dbReference type="EMBL" id="PIN10620.1"/>
    </source>
</evidence>
<feature type="repeat" description="ANK" evidence="3">
    <location>
        <begin position="147"/>
        <end position="179"/>
    </location>
</feature>
<dbReference type="PROSITE" id="PS50297">
    <property type="entry name" value="ANK_REP_REGION"/>
    <property type="match status" value="1"/>
</dbReference>
<gene>
    <name evidence="4" type="ORF">CDL12_16786</name>
</gene>
<dbReference type="Pfam" id="PF12796">
    <property type="entry name" value="Ank_2"/>
    <property type="match status" value="1"/>
</dbReference>
<evidence type="ECO:0000256" key="2">
    <source>
        <dbReference type="ARBA" id="ARBA00022833"/>
    </source>
</evidence>
<evidence type="ECO:0000313" key="5">
    <source>
        <dbReference type="Proteomes" id="UP000231279"/>
    </source>
</evidence>
<dbReference type="GO" id="GO:0005096">
    <property type="term" value="F:GTPase activator activity"/>
    <property type="evidence" value="ECO:0007669"/>
    <property type="project" value="InterPro"/>
</dbReference>
<dbReference type="STRING" id="429701.A0A2G9H040"/>
<dbReference type="InterPro" id="IPR002110">
    <property type="entry name" value="Ankyrin_rpt"/>
</dbReference>
<organism evidence="4 5">
    <name type="scientific">Handroanthus impetiginosus</name>
    <dbReference type="NCBI Taxonomy" id="429701"/>
    <lineage>
        <taxon>Eukaryota</taxon>
        <taxon>Viridiplantae</taxon>
        <taxon>Streptophyta</taxon>
        <taxon>Embryophyta</taxon>
        <taxon>Tracheophyta</taxon>
        <taxon>Spermatophyta</taxon>
        <taxon>Magnoliopsida</taxon>
        <taxon>eudicotyledons</taxon>
        <taxon>Gunneridae</taxon>
        <taxon>Pentapetalae</taxon>
        <taxon>asterids</taxon>
        <taxon>lamiids</taxon>
        <taxon>Lamiales</taxon>
        <taxon>Bignoniaceae</taxon>
        <taxon>Crescentiina</taxon>
        <taxon>Tabebuia alliance</taxon>
        <taxon>Handroanthus</taxon>
    </lineage>
</organism>
<name>A0A2G9H040_9LAMI</name>
<dbReference type="SUPFAM" id="SSF48403">
    <property type="entry name" value="Ankyrin repeat"/>
    <property type="match status" value="1"/>
</dbReference>
<dbReference type="PROSITE" id="PS50088">
    <property type="entry name" value="ANK_REPEAT"/>
    <property type="match status" value="2"/>
</dbReference>
<dbReference type="AlphaFoldDB" id="A0A2G9H040"/>
<comment type="caution">
    <text evidence="4">The sequence shown here is derived from an EMBL/GenBank/DDBJ whole genome shotgun (WGS) entry which is preliminary data.</text>
</comment>
<dbReference type="GO" id="GO:0046872">
    <property type="term" value="F:metal ion binding"/>
    <property type="evidence" value="ECO:0007669"/>
    <property type="project" value="UniProtKB-KW"/>
</dbReference>
<proteinExistence type="predicted"/>
<accession>A0A2G9H040</accession>
<evidence type="ECO:0000256" key="3">
    <source>
        <dbReference type="PROSITE-ProRule" id="PRU00023"/>
    </source>
</evidence>
<dbReference type="PANTHER" id="PTHR23180">
    <property type="entry name" value="CENTAURIN/ARF"/>
    <property type="match status" value="1"/>
</dbReference>
<dbReference type="EMBL" id="NKXS01003177">
    <property type="protein sequence ID" value="PIN10620.1"/>
    <property type="molecule type" value="Genomic_DNA"/>
</dbReference>
<dbReference type="Gene3D" id="1.25.40.20">
    <property type="entry name" value="Ankyrin repeat-containing domain"/>
    <property type="match status" value="1"/>
</dbReference>
<evidence type="ECO:0000256" key="1">
    <source>
        <dbReference type="ARBA" id="ARBA00022723"/>
    </source>
</evidence>
<dbReference type="InterPro" id="IPR045258">
    <property type="entry name" value="ACAP1/2/3-like"/>
</dbReference>
<sequence>MLLSLLQYAEKLFVRKPKENYSVAQQLWDAVRANDKKAVYGLIVNSETDINAIYGQGNGNSSLTLAKVMLLQEQTASDPYSGCLEVEMSHKTYPGSLNPASTSEGNNSSIEDLDGCSLLHLACETADIGMIELLLQYGANINATDSRAQMPLHRCIIKGKTAFAKLLLMRGADPRATDDQGRTPFQLAMESNFDDSEVLALLSDSHG</sequence>
<dbReference type="Proteomes" id="UP000231279">
    <property type="component" value="Unassembled WGS sequence"/>
</dbReference>
<keyword evidence="1" id="KW-0479">Metal-binding</keyword>
<reference evidence="5" key="1">
    <citation type="journal article" date="2018" name="Gigascience">
        <title>Genome assembly of the Pink Ipe (Handroanthus impetiginosus, Bignoniaceae), a highly valued, ecologically keystone Neotropical timber forest tree.</title>
        <authorList>
            <person name="Silva-Junior O.B."/>
            <person name="Grattapaglia D."/>
            <person name="Novaes E."/>
            <person name="Collevatti R.G."/>
        </authorList>
    </citation>
    <scope>NUCLEOTIDE SEQUENCE [LARGE SCALE GENOMIC DNA]</scope>
    <source>
        <strain evidence="5">cv. UFG-1</strain>
    </source>
</reference>
<protein>
    <submittedName>
        <fullName evidence="4">Myotrophin</fullName>
    </submittedName>
</protein>
<dbReference type="SMART" id="SM00248">
    <property type="entry name" value="ANK"/>
    <property type="match status" value="2"/>
</dbReference>
<feature type="repeat" description="ANK" evidence="3">
    <location>
        <begin position="114"/>
        <end position="146"/>
    </location>
</feature>
<keyword evidence="3" id="KW-0040">ANK repeat</keyword>